<evidence type="ECO:0000313" key="1">
    <source>
        <dbReference type="EMBL" id="KAI4859044.1"/>
    </source>
</evidence>
<reference evidence="1 2" key="1">
    <citation type="journal article" date="2022" name="New Phytol.">
        <title>Ecological generalism drives hyperdiversity of secondary metabolite gene clusters in xylarialean endophytes.</title>
        <authorList>
            <person name="Franco M.E.E."/>
            <person name="Wisecaver J.H."/>
            <person name="Arnold A.E."/>
            <person name="Ju Y.M."/>
            <person name="Slot J.C."/>
            <person name="Ahrendt S."/>
            <person name="Moore L.P."/>
            <person name="Eastman K.E."/>
            <person name="Scott K."/>
            <person name="Konkel Z."/>
            <person name="Mondo S.J."/>
            <person name="Kuo A."/>
            <person name="Hayes R.D."/>
            <person name="Haridas S."/>
            <person name="Andreopoulos B."/>
            <person name="Riley R."/>
            <person name="LaButti K."/>
            <person name="Pangilinan J."/>
            <person name="Lipzen A."/>
            <person name="Amirebrahimi M."/>
            <person name="Yan J."/>
            <person name="Adam C."/>
            <person name="Keymanesh K."/>
            <person name="Ng V."/>
            <person name="Louie K."/>
            <person name="Northen T."/>
            <person name="Drula E."/>
            <person name="Henrissat B."/>
            <person name="Hsieh H.M."/>
            <person name="Youens-Clark K."/>
            <person name="Lutzoni F."/>
            <person name="Miadlikowska J."/>
            <person name="Eastwood D.C."/>
            <person name="Hamelin R.C."/>
            <person name="Grigoriev I.V."/>
            <person name="U'Ren J.M."/>
        </authorList>
    </citation>
    <scope>NUCLEOTIDE SEQUENCE [LARGE SCALE GENOMIC DNA]</scope>
    <source>
        <strain evidence="1 2">CBS 119005</strain>
    </source>
</reference>
<proteinExistence type="predicted"/>
<name>A0ACB9YI05_9PEZI</name>
<dbReference type="EMBL" id="MU393662">
    <property type="protein sequence ID" value="KAI4859044.1"/>
    <property type="molecule type" value="Genomic_DNA"/>
</dbReference>
<comment type="caution">
    <text evidence="1">The sequence shown here is derived from an EMBL/GenBank/DDBJ whole genome shotgun (WGS) entry which is preliminary data.</text>
</comment>
<dbReference type="Proteomes" id="UP001497700">
    <property type="component" value="Unassembled WGS sequence"/>
</dbReference>
<sequence>MENREPIAIVGSGCRFAGDVDSPSKLWELLREPHDVRQEIPASRFSVEGFYHPNGAYHGHSNVRHAYLMDKDPSQFDTGFFGIKPSEAKSMDPQQRLLLEVVYESIEAAGMSIAGLGGSDTAVYAGLMTNDYGMMLTRDLAHVPTYHATGISTAIVSNRISYFFDWHGPSMTVDTGCSASLVALHLAVQSLRNGESRMALACGTNLILGPEYFVIESKLKMLSPDGQSKMWDQAANGYARGDGVTAVVLKTLSAALADGDHIECIIRETGLNQDGSTPGITMPSAAAQEALIKSTYAKAGLDLRNPNDRPHYFEAHGTGTPAGDPIEAEAICKAFSRDGNALEDPPLYVGSIKTVLGHTEGSAGIAAILKASLALQNSTIPPNLLFNKLSDRVAPFYGNLEIAREAKPWPELAPGQVRRASVNSFGFGGANAHAILESYCPPPEPRVNGVTNIVLPLFTPLVFSAPSEKVLKASLTSYATYLSNELDIAIRDLAWTLRERRALLPFRASFSASDPDDLAAKINAQLQQDGASIGIKTLPLPSSGGGHRILGVFTGQGAQYARMGAELIEQSPLARRIIKHLEMMLSELPVNDRPSWSLRAEILANTNASRVHEATISQPLCTAVQVMMVDLLRSAKVDFSAVVGHSSGEIAAAYAAGFLTAREAIYIAYYRGFHLSAAESPRGKELPGAMLAVGSSMENMTELCARERFIGRISVAASNSSSSVTISGDEDAIIELQAELDAEKMFNRRLKVDKAGPYVDSIRTCVRERQTQEAGNSCRWYSSVYDAAIDPAIGISPSYWAENMANPVLFSQALTRASTEIDFDIAVEVGSHPALKGPASQTIGDALSSETAVPYFGMLNRGISAVYAFSAALGQLWSLLGPGQIRLDASLSIISVGATCCVSRRWNGFPVTPSKAKHGKDIRLIELADFTIHHAVILSEDDAGVEVLIELVDVPTIREDCLEAKFTYSAAVGHDVETLTLAASATVIVKLGTPSASLLPPSSTGLKLTHATDVDTDSFYSALAELGYNFSEPLDSESLLIHPAELDAAFQAILLACSYPHDEQLRVLHLPTVIHLIRVNPAVCSSRDNRSSQLLPIEGAIVPGAEGDIGIVGDVNLYSSSSPNAMIQLQGAKLVPFGGAAAKKDDRNMFSTTQWISSKLDGSSYTAPDQHQRDAMKVMERVSAFYLRQIDRQLPIDHPIRSVRPLSFYMGHARHVTSLVDSGKHQMANEEWKDDTIESVIRASSEFSEMPDVRLLHLVGEHMPRVLRGETTMIEELRKADILGDYYTTAAVIQASASWVIGIMKQIVDRFPHLNILEIGEGVTSRIPRAIESSFLSYTYANVSGSIQPDGTAFFSRPNDPKPVRTIDAELEPTSQGYVEGSYDVVIAFWVMHAMKDLELSLLNLRKLLKPGGYLIIAEGSYTSSGSDGGLTSIFGTLGGWWSAVFLSQAVDEQVGTTIHEFGTLEEVDYSIINPQTTVVSLTELDEPVFLNMTERRFAAFKQMFEHGKNLLWVTSGRLGYQPYSNLTLGFGRTAVVETPDLRLQQLDIPDPLATEAQDIARTLLRFASTIPDTTLWNVESEIVVTTTGDELIPRLKPIPTFNNRHNSSARKIKQLTSTHESDVDLKMTDNGWIAGESAAGFSKLPEDRLDLRTMHSTSTAIKTAVGHQFLVFCRHEASQKATLFGREGLSSTAGTANVLRNALNKVDNYDPADLQQARSLTNSVDVGSILEGALADDPLQTMDWTASTALPVTVDRADNQRTFNSDKTYWIIGLSAALGASLFDWMIQQGAKNLVFSSRRPQLDATWIDSHKHNGVRIEVVACDLTDETALRRAHSEICAKLPPIAGVLNGAALFRDNSIVNMSFAELNDSLRPKVLGTLYLDRIFHDDDLEFFILTSSITGLLGSAGQANYAAANTFMCGLAAQRRQRGLAATAINLGAIAGVGMLERGDKKVLESIVQRLSLMPVSEGDFHQIFAEAIEAGRPDSAVCGPELTTALRAIPFDEPGAPAFFSNPMLSHFRLVGLDQQKTKGSKANSTKELLAACETTAELQSIIKGAFSNELRKVLLTTTPDDDLMEMRSIDLGIDSLVAIDLRSWFTKNLKVNVPVLKIMGNDPTGDLVHFAVEHVPAELVPMVADRDISEESTNGDSKVEIDWDVEVAPPADLAELAAMSVVVTSTAAVPSTVVLTGASGLLGYHILETLLEQSSIKKIHCVAVRRLEERLKKGELPQDERVVYHAGELHQPRLGLSEEKAALIFEEVDAVVHNGADTSHLKSYWDLKPSNVESTIELIRLCLPRRIPLHFVSSNAVGRYSNKEQIGEVPIYSPGAPKPPTDGSSGYRSTKWAAETLLEQVQQSTSLPIWIHRPSTIIRTGRNAEGQAAQLDWMNALIWYMDKLSAVPKLNHGTGFLDLVHARTVCTGIVSHVLQGEPVGRQEKISYVHHMADLLLPLAKLEDFSKGSGRKFRQLPREKWTTEAVAAGMHPAVVVLIEMMDAPDLKGPPMFVKGPGSPSEPLPN</sequence>
<keyword evidence="2" id="KW-1185">Reference proteome</keyword>
<organism evidence="1 2">
    <name type="scientific">Hypoxylon rubiginosum</name>
    <dbReference type="NCBI Taxonomy" id="110542"/>
    <lineage>
        <taxon>Eukaryota</taxon>
        <taxon>Fungi</taxon>
        <taxon>Dikarya</taxon>
        <taxon>Ascomycota</taxon>
        <taxon>Pezizomycotina</taxon>
        <taxon>Sordariomycetes</taxon>
        <taxon>Xylariomycetidae</taxon>
        <taxon>Xylariales</taxon>
        <taxon>Hypoxylaceae</taxon>
        <taxon>Hypoxylon</taxon>
    </lineage>
</organism>
<evidence type="ECO:0000313" key="2">
    <source>
        <dbReference type="Proteomes" id="UP001497700"/>
    </source>
</evidence>
<accession>A0ACB9YI05</accession>
<gene>
    <name evidence="1" type="ORF">F4820DRAFT_462804</name>
</gene>
<protein>
    <submittedName>
        <fullName evidence="1">Uncharacterized protein</fullName>
    </submittedName>
</protein>